<proteinExistence type="inferred from homology"/>
<feature type="domain" description="Expansin-like CBD" evidence="4">
    <location>
        <begin position="635"/>
        <end position="714"/>
    </location>
</feature>
<reference evidence="5 6" key="1">
    <citation type="submission" date="2021-05" db="EMBL/GenBank/DDBJ databases">
        <title>Genome Assembly of Synthetic Allotetraploid Brassica napus Reveals Homoeologous Exchanges between Subgenomes.</title>
        <authorList>
            <person name="Davis J.T."/>
        </authorList>
    </citation>
    <scope>NUCLEOTIDE SEQUENCE [LARGE SCALE GENOMIC DNA]</scope>
    <source>
        <strain evidence="6">cv. Da-Ae</strain>
        <tissue evidence="5">Seedling</tissue>
    </source>
</reference>
<dbReference type="Proteomes" id="UP000824890">
    <property type="component" value="Unassembled WGS sequence"/>
</dbReference>
<dbReference type="InterPro" id="IPR007117">
    <property type="entry name" value="Expansin_CBD"/>
</dbReference>
<sequence length="718" mass="77656">RNRSRDRGRAKMIRTALLFAALLVGTSVQAQQLLPPSRRDGFVYPPGRKIEPDTILIEAYFDPVCPDCGDAWEPLKLAVDHYGSRVALVLHLMPLPFHDNAFVVSRALHIVDTINANATFSFLEGIFKHQALFYNSQTQYMPRPAVVDKLVKLGTVTLGSSFHYPLKSGFRNSKSDLATRVSFKYSVSRGVSATPTFYVNGFGLPDAGSPIDFEGWKNTIDPLMDMYERVAKPKDETPIAENEIRITSTGRARNCITYAMALLQEKGSDEVIFKAMGRAINKSVNIVELIKRRIPGLHQHTSIGSTDITDTWEPKEEGLLPIETTRHVSLITITLSKKELNTSSVGYQPPIPIEMVKPLAEIDYEGRDGSPRGRARRGRGRGGRGRGGRGDGYVNVEYDDGGMEPERPSGRGRGGRGRGGGRGGRGRGGLSGLPPYYEAQQDGGDYGNNAPPPQYHEYDDGGVEPERASGRGRGGRGRGGRRGGGGRGRGGYNGSQPYYEAQQHGGDYGYNPAPQQDYGHDAPPQGRGGGRGRGGRGRGGGRGDERSGGVATGAEASGHRDRTFHLIVVWEIFASSGLITFTSRPSGLTNGHATFYGGSDASGTSGACGYGDLYSAGVSCYKKGGVRFRINGRDYFELVNISNVGGAGSIKSVSIKGSKTGWLAMSRNWGANWQSNAYLDGQYLSFSITTTDGATRVFLNVVPSSWSFGQTYSSRVQF</sequence>
<feature type="compositionally biased region" description="Gly residues" evidence="2">
    <location>
        <begin position="482"/>
        <end position="493"/>
    </location>
</feature>
<dbReference type="Pfam" id="PF01918">
    <property type="entry name" value="Alba"/>
    <property type="match status" value="1"/>
</dbReference>
<dbReference type="InterPro" id="IPR007118">
    <property type="entry name" value="Expan_Lol_pI"/>
</dbReference>
<dbReference type="SUPFAM" id="SSF82704">
    <property type="entry name" value="AlbA-like"/>
    <property type="match status" value="1"/>
</dbReference>
<organism evidence="5 6">
    <name type="scientific">Brassica napus</name>
    <name type="common">Rape</name>
    <dbReference type="NCBI Taxonomy" id="3708"/>
    <lineage>
        <taxon>Eukaryota</taxon>
        <taxon>Viridiplantae</taxon>
        <taxon>Streptophyta</taxon>
        <taxon>Embryophyta</taxon>
        <taxon>Tracheophyta</taxon>
        <taxon>Spermatophyta</taxon>
        <taxon>Magnoliopsida</taxon>
        <taxon>eudicotyledons</taxon>
        <taxon>Gunneridae</taxon>
        <taxon>Pentapetalae</taxon>
        <taxon>rosids</taxon>
        <taxon>malvids</taxon>
        <taxon>Brassicales</taxon>
        <taxon>Brassicaceae</taxon>
        <taxon>Brassiceae</taxon>
        <taxon>Brassica</taxon>
    </lineage>
</organism>
<evidence type="ECO:0000256" key="3">
    <source>
        <dbReference type="SAM" id="SignalP"/>
    </source>
</evidence>
<keyword evidence="3" id="KW-0732">Signal</keyword>
<comment type="caution">
    <text evidence="5">The sequence shown here is derived from an EMBL/GenBank/DDBJ whole genome shotgun (WGS) entry which is preliminary data.</text>
</comment>
<dbReference type="InterPro" id="IPR002963">
    <property type="entry name" value="Expansin"/>
</dbReference>
<dbReference type="InterPro" id="IPR036882">
    <property type="entry name" value="Alba-like_dom_sf"/>
</dbReference>
<name>A0ABQ8CZI4_BRANA</name>
<dbReference type="InterPro" id="IPR036749">
    <property type="entry name" value="Expansin_CBD_sf"/>
</dbReference>
<dbReference type="PRINTS" id="PR01226">
    <property type="entry name" value="EXPANSIN"/>
</dbReference>
<dbReference type="InterPro" id="IPR036908">
    <property type="entry name" value="RlpA-like_sf"/>
</dbReference>
<feature type="chain" id="PRO_5045278819" description="Expansin-like CBD domain-containing protein" evidence="3">
    <location>
        <begin position="31"/>
        <end position="718"/>
    </location>
</feature>
<evidence type="ECO:0000256" key="2">
    <source>
        <dbReference type="SAM" id="MobiDB-lite"/>
    </source>
</evidence>
<accession>A0ABQ8CZI4</accession>
<dbReference type="Gene3D" id="2.60.40.760">
    <property type="entry name" value="Expansin, cellulose-binding-like domain"/>
    <property type="match status" value="1"/>
</dbReference>
<dbReference type="PANTHER" id="PTHR33875">
    <property type="entry name" value="OS09G0542200 PROTEIN"/>
    <property type="match status" value="1"/>
</dbReference>
<gene>
    <name evidence="5" type="ORF">HID58_022001</name>
</gene>
<evidence type="ECO:0000313" key="6">
    <source>
        <dbReference type="Proteomes" id="UP000824890"/>
    </source>
</evidence>
<keyword evidence="6" id="KW-1185">Reference proteome</keyword>
<feature type="signal peptide" evidence="3">
    <location>
        <begin position="1"/>
        <end position="30"/>
    </location>
</feature>
<dbReference type="Gene3D" id="3.30.110.20">
    <property type="entry name" value="Alba-like domain"/>
    <property type="match status" value="1"/>
</dbReference>
<feature type="compositionally biased region" description="Basic residues" evidence="2">
    <location>
        <begin position="373"/>
        <end position="387"/>
    </location>
</feature>
<protein>
    <recommendedName>
        <fullName evidence="4">Expansin-like CBD domain-containing protein</fullName>
    </recommendedName>
</protein>
<dbReference type="PANTHER" id="PTHR33875:SF4">
    <property type="entry name" value="THIOREDOXIN-LIKE FOLD DOMAIN-CONTAINING PROTEIN"/>
    <property type="match status" value="1"/>
</dbReference>
<evidence type="ECO:0000313" key="5">
    <source>
        <dbReference type="EMBL" id="KAH0921983.1"/>
    </source>
</evidence>
<dbReference type="SUPFAM" id="SSF52833">
    <property type="entry name" value="Thioredoxin-like"/>
    <property type="match status" value="1"/>
</dbReference>
<feature type="region of interest" description="Disordered" evidence="2">
    <location>
        <begin position="364"/>
        <end position="557"/>
    </location>
</feature>
<dbReference type="EMBL" id="JAGKQM010000006">
    <property type="protein sequence ID" value="KAH0921983.1"/>
    <property type="molecule type" value="Genomic_DNA"/>
</dbReference>
<feature type="compositionally biased region" description="Gly residues" evidence="2">
    <location>
        <begin position="526"/>
        <end position="540"/>
    </location>
</feature>
<dbReference type="InterPro" id="IPR002775">
    <property type="entry name" value="DNA/RNA-bd_Alba-like"/>
</dbReference>
<feature type="compositionally biased region" description="Basic and acidic residues" evidence="2">
    <location>
        <begin position="456"/>
        <end position="469"/>
    </location>
</feature>
<feature type="compositionally biased region" description="Gly residues" evidence="2">
    <location>
        <begin position="417"/>
        <end position="431"/>
    </location>
</feature>
<dbReference type="PRINTS" id="PR01225">
    <property type="entry name" value="EXPANSNFAMLY"/>
</dbReference>
<dbReference type="PROSITE" id="PS50843">
    <property type="entry name" value="EXPANSIN_CBD"/>
    <property type="match status" value="1"/>
</dbReference>
<evidence type="ECO:0000256" key="1">
    <source>
        <dbReference type="RuleBase" id="RU003460"/>
    </source>
</evidence>
<dbReference type="SUPFAM" id="SSF49590">
    <property type="entry name" value="PHL pollen allergen"/>
    <property type="match status" value="1"/>
</dbReference>
<dbReference type="InterPro" id="IPR036249">
    <property type="entry name" value="Thioredoxin-like_sf"/>
</dbReference>
<dbReference type="Gene3D" id="2.40.40.10">
    <property type="entry name" value="RlpA-like domain"/>
    <property type="match status" value="1"/>
</dbReference>
<dbReference type="Gene3D" id="3.40.30.10">
    <property type="entry name" value="Glutaredoxin"/>
    <property type="match status" value="1"/>
</dbReference>
<comment type="similarity">
    <text evidence="1">Belongs to the expansin family.</text>
</comment>
<dbReference type="SUPFAM" id="SSF50685">
    <property type="entry name" value="Barwin-like endoglucanases"/>
    <property type="match status" value="1"/>
</dbReference>
<evidence type="ECO:0000259" key="4">
    <source>
        <dbReference type="PROSITE" id="PS50843"/>
    </source>
</evidence>
<dbReference type="CDD" id="cd02972">
    <property type="entry name" value="DsbA_family"/>
    <property type="match status" value="1"/>
</dbReference>
<dbReference type="Pfam" id="PF01357">
    <property type="entry name" value="Expansin_C"/>
    <property type="match status" value="1"/>
</dbReference>
<feature type="non-terminal residue" evidence="5">
    <location>
        <position position="1"/>
    </location>
</feature>